<dbReference type="OrthoDB" id="634606at2"/>
<dbReference type="Proteomes" id="UP000321606">
    <property type="component" value="Chromosome"/>
</dbReference>
<evidence type="ECO:0000256" key="1">
    <source>
        <dbReference type="ARBA" id="ARBA00001933"/>
    </source>
</evidence>
<dbReference type="SUPFAM" id="SSF53383">
    <property type="entry name" value="PLP-dependent transferases"/>
    <property type="match status" value="1"/>
</dbReference>
<dbReference type="EMBL" id="AP019822">
    <property type="protein sequence ID" value="BBM36947.1"/>
    <property type="molecule type" value="Genomic_DNA"/>
</dbReference>
<dbReference type="PIRSF" id="PIRSF001434">
    <property type="entry name" value="CGS"/>
    <property type="match status" value="1"/>
</dbReference>
<dbReference type="PROSITE" id="PS00868">
    <property type="entry name" value="CYS_MET_METAB_PP"/>
    <property type="match status" value="1"/>
</dbReference>
<dbReference type="PANTHER" id="PTHR11808">
    <property type="entry name" value="TRANS-SULFURATION ENZYME FAMILY MEMBER"/>
    <property type="match status" value="1"/>
</dbReference>
<dbReference type="InterPro" id="IPR054542">
    <property type="entry name" value="Cys_met_metab_PP"/>
</dbReference>
<dbReference type="GO" id="GO:0019346">
    <property type="term" value="P:transsulfuration"/>
    <property type="evidence" value="ECO:0007669"/>
    <property type="project" value="InterPro"/>
</dbReference>
<dbReference type="Pfam" id="PF01053">
    <property type="entry name" value="Cys_Met_Meta_PP"/>
    <property type="match status" value="1"/>
</dbReference>
<dbReference type="AlphaFoldDB" id="A0A510JCM6"/>
<evidence type="ECO:0000256" key="2">
    <source>
        <dbReference type="ARBA" id="ARBA00009077"/>
    </source>
</evidence>
<dbReference type="PANTHER" id="PTHR11808:SF15">
    <property type="entry name" value="CYSTATHIONINE GAMMA-LYASE"/>
    <property type="match status" value="1"/>
</dbReference>
<feature type="modified residue" description="N6-(pyridoxal phosphate)lysine" evidence="4">
    <location>
        <position position="195"/>
    </location>
</feature>
<dbReference type="GO" id="GO:0019343">
    <property type="term" value="P:cysteine biosynthetic process via cystathionine"/>
    <property type="evidence" value="ECO:0007669"/>
    <property type="project" value="TreeGrafter"/>
</dbReference>
<sequence length="378" mass="42141">MKFETKAIHGIRKDDGKHSGWKSTINMASTAQIENFGEEQEFEYARVSNPTRSELEKIMAKLENGKHAFAFSSGMAAITSLFTKFKAGDHIVLGTDIYGGTYRIMTDIFGKYNLEYTFVDTTDLQNIEKAVKDNTVAIFIETPSNPLLDVTDIKGVVEIAKKYELLTIADNTFMTPYLQRPLDLGIDIVVHSATKFLSGHHDILAGMVIVNSDELAEEVWFAQKAIGAILSPFDSWLLMRSLKTLKVRIEAAQKNTLKLIEFFKNHKAVEKVYFPTEENNKGKKIHESQAAGGGAVFSFVLKDENKVKPFFDNLKVALSAASLGGVETLVTHPHTITHAEMPEDEKNARGITKSLIRVAVGIEHIDDLIEDFKNALEK</sequence>
<dbReference type="GO" id="GO:0030170">
    <property type="term" value="F:pyridoxal phosphate binding"/>
    <property type="evidence" value="ECO:0007669"/>
    <property type="project" value="InterPro"/>
</dbReference>
<dbReference type="GO" id="GO:0005737">
    <property type="term" value="C:cytoplasm"/>
    <property type="evidence" value="ECO:0007669"/>
    <property type="project" value="TreeGrafter"/>
</dbReference>
<evidence type="ECO:0000256" key="3">
    <source>
        <dbReference type="ARBA" id="ARBA00022898"/>
    </source>
</evidence>
<keyword evidence="3 4" id="KW-0663">Pyridoxal phosphate</keyword>
<dbReference type="KEGG" id="lgo:JCM16774_1893"/>
<organism evidence="6 7">
    <name type="scientific">Pseudoleptotrichia goodfellowii</name>
    <dbReference type="NCBI Taxonomy" id="157692"/>
    <lineage>
        <taxon>Bacteria</taxon>
        <taxon>Fusobacteriati</taxon>
        <taxon>Fusobacteriota</taxon>
        <taxon>Fusobacteriia</taxon>
        <taxon>Fusobacteriales</taxon>
        <taxon>Leptotrichiaceae</taxon>
        <taxon>Pseudoleptotrichia</taxon>
    </lineage>
</organism>
<name>A0A510JCM6_9FUSO</name>
<comment type="cofactor">
    <cofactor evidence="1 5">
        <name>pyridoxal 5'-phosphate</name>
        <dbReference type="ChEBI" id="CHEBI:597326"/>
    </cofactor>
</comment>
<dbReference type="Gene3D" id="3.90.1150.10">
    <property type="entry name" value="Aspartate Aminotransferase, domain 1"/>
    <property type="match status" value="1"/>
</dbReference>
<dbReference type="STRING" id="714315.GCA_000516535_01898"/>
<evidence type="ECO:0000313" key="6">
    <source>
        <dbReference type="EMBL" id="BBM36947.1"/>
    </source>
</evidence>
<comment type="similarity">
    <text evidence="2 5">Belongs to the trans-sulfuration enzymes family.</text>
</comment>
<dbReference type="CDD" id="cd00614">
    <property type="entry name" value="CGS_like"/>
    <property type="match status" value="1"/>
</dbReference>
<dbReference type="GO" id="GO:0003962">
    <property type="term" value="F:cystathionine gamma-synthase activity"/>
    <property type="evidence" value="ECO:0007669"/>
    <property type="project" value="TreeGrafter"/>
</dbReference>
<evidence type="ECO:0000256" key="4">
    <source>
        <dbReference type="PIRSR" id="PIRSR001434-2"/>
    </source>
</evidence>
<accession>A0A510JCM6</accession>
<dbReference type="InterPro" id="IPR015424">
    <property type="entry name" value="PyrdxlP-dep_Trfase"/>
</dbReference>
<evidence type="ECO:0000256" key="5">
    <source>
        <dbReference type="RuleBase" id="RU362118"/>
    </source>
</evidence>
<reference evidence="6 7" key="1">
    <citation type="submission" date="2019-07" db="EMBL/GenBank/DDBJ databases">
        <title>Complete Genome Sequence of Leptotrichia goodfellowii Strain JCM 16774.</title>
        <authorList>
            <person name="Watanabe S."/>
            <person name="Cui L."/>
        </authorList>
    </citation>
    <scope>NUCLEOTIDE SEQUENCE [LARGE SCALE GENOMIC DNA]</scope>
    <source>
        <strain evidence="6 7">JCM16774</strain>
    </source>
</reference>
<dbReference type="InterPro" id="IPR015422">
    <property type="entry name" value="PyrdxlP-dep_Trfase_small"/>
</dbReference>
<gene>
    <name evidence="6" type="ORF">JCM16774_1893</name>
</gene>
<dbReference type="InterPro" id="IPR015421">
    <property type="entry name" value="PyrdxlP-dep_Trfase_major"/>
</dbReference>
<dbReference type="GO" id="GO:0004123">
    <property type="term" value="F:cystathionine gamma-lyase activity"/>
    <property type="evidence" value="ECO:0007669"/>
    <property type="project" value="TreeGrafter"/>
</dbReference>
<evidence type="ECO:0000313" key="7">
    <source>
        <dbReference type="Proteomes" id="UP000321606"/>
    </source>
</evidence>
<protein>
    <submittedName>
        <fullName evidence="6">Cystathionine gamma-synthase</fullName>
    </submittedName>
</protein>
<dbReference type="InterPro" id="IPR000277">
    <property type="entry name" value="Cys/Met-Metab_PyrdxlP-dep_enz"/>
</dbReference>
<dbReference type="RefSeq" id="WP_026738116.1">
    <property type="nucleotide sequence ID" value="NZ_AP019822.1"/>
</dbReference>
<dbReference type="Gene3D" id="3.40.640.10">
    <property type="entry name" value="Type I PLP-dependent aspartate aminotransferase-like (Major domain)"/>
    <property type="match status" value="1"/>
</dbReference>
<dbReference type="FunFam" id="3.40.640.10:FF:000009">
    <property type="entry name" value="Cystathionine gamma-synthase homolog"/>
    <property type="match status" value="1"/>
</dbReference>
<proteinExistence type="inferred from homology"/>